<dbReference type="EMBL" id="PGUY01000037">
    <property type="protein sequence ID" value="PLT29629.1"/>
    <property type="molecule type" value="Genomic_DNA"/>
</dbReference>
<dbReference type="OrthoDB" id="1661308at2"/>
<dbReference type="AlphaFoldDB" id="A0A2N5M5J7"/>
<proteinExistence type="predicted"/>
<evidence type="ECO:0000313" key="3">
    <source>
        <dbReference type="EMBL" id="PLT29629.1"/>
    </source>
</evidence>
<feature type="domain" description="DUF2399" evidence="1">
    <location>
        <begin position="268"/>
        <end position="420"/>
    </location>
</feature>
<keyword evidence="4" id="KW-1185">Reference proteome</keyword>
<gene>
    <name evidence="3" type="ORF">CUU66_12035</name>
</gene>
<evidence type="ECO:0000259" key="1">
    <source>
        <dbReference type="Pfam" id="PF09664"/>
    </source>
</evidence>
<dbReference type="Pfam" id="PF09664">
    <property type="entry name" value="DUF2399"/>
    <property type="match status" value="1"/>
</dbReference>
<name>A0A2N5M5J7_9BACI</name>
<dbReference type="NCBIfam" id="TIGR02679">
    <property type="entry name" value="TIGR02679 family protein"/>
    <property type="match status" value="1"/>
</dbReference>
<comment type="caution">
    <text evidence="3">The sequence shown here is derived from an EMBL/GenBank/DDBJ whole genome shotgun (WGS) entry which is preliminary data.</text>
</comment>
<dbReference type="InterPro" id="IPR024466">
    <property type="entry name" value="CHP02679_N"/>
</dbReference>
<dbReference type="Proteomes" id="UP000234748">
    <property type="component" value="Unassembled WGS sequence"/>
</dbReference>
<feature type="domain" description="Conserved hypothetical protein CHP02679 N terminus" evidence="2">
    <location>
        <begin position="33"/>
        <end position="246"/>
    </location>
</feature>
<protein>
    <submittedName>
        <fullName evidence="3">TIGR02679 family protein</fullName>
    </submittedName>
</protein>
<reference evidence="3 4" key="1">
    <citation type="submission" date="2017-11" db="EMBL/GenBank/DDBJ databases">
        <title>Comparitive Functional Genomics of Dry Heat Resistant strains isolated from the Viking Spacecraft.</title>
        <authorList>
            <person name="Seuylemezian A."/>
            <person name="Cooper K."/>
            <person name="Vaishampayan P."/>
        </authorList>
    </citation>
    <scope>NUCLEOTIDE SEQUENCE [LARGE SCALE GENOMIC DNA]</scope>
    <source>
        <strain evidence="3 4">V1-29</strain>
    </source>
</reference>
<evidence type="ECO:0000313" key="4">
    <source>
        <dbReference type="Proteomes" id="UP000234748"/>
    </source>
</evidence>
<evidence type="ECO:0000259" key="2">
    <source>
        <dbReference type="Pfam" id="PF11796"/>
    </source>
</evidence>
<accession>A0A2N5M5J7</accession>
<sequence>MIMRDYSVFRDEPGFHLLFSRFRAKYRSLGRIGGTVNIHDFSDEEVDSVSGFFGVSPEVLKRKGTISLKHFEQRLSETNLAGVTLILLLEEYFGENLISKEEEEFERKAQKERFYQDFIDDFPILAVWFKKISKGTPDTRFIANLYKQDKSNLEKMLDLAAAAYTMLPPTGTYERLPLFSQRVSGNPHAFDIHTIQGKIFLNMLSSNIGAGESAMLNNIEQINDLLLKYGLLRDDLWSFVTCSGLLAFEKDRVHPVWVAAAECNTVLNIPVRELTSLDRIQPLKGHKVYIVENSGVCSALMDELPDKAIVCTHGQFRAASWIFFSLLTKSDCMIYYAGDLDPEGVLMAQRLKKRYPQHVKLWRMDEESYQTALSSEPVADRLTQLKNLDDVDLLKVANAMSTTGYAAYQEGLVDLLKMDIITDTDIR</sequence>
<dbReference type="InterPro" id="IPR013495">
    <property type="entry name" value="CHP02679"/>
</dbReference>
<dbReference type="InterPro" id="IPR024465">
    <property type="entry name" value="DUF2399"/>
</dbReference>
<dbReference type="Pfam" id="PF11796">
    <property type="entry name" value="DUF3323"/>
    <property type="match status" value="1"/>
</dbReference>
<organism evidence="3 4">
    <name type="scientific">Peribacillus deserti</name>
    <dbReference type="NCBI Taxonomy" id="673318"/>
    <lineage>
        <taxon>Bacteria</taxon>
        <taxon>Bacillati</taxon>
        <taxon>Bacillota</taxon>
        <taxon>Bacilli</taxon>
        <taxon>Bacillales</taxon>
        <taxon>Bacillaceae</taxon>
        <taxon>Peribacillus</taxon>
    </lineage>
</organism>